<evidence type="ECO:0000313" key="1">
    <source>
        <dbReference type="EMBL" id="KAH8035405.1"/>
    </source>
</evidence>
<evidence type="ECO:0008006" key="3">
    <source>
        <dbReference type="Google" id="ProtNLM"/>
    </source>
</evidence>
<dbReference type="AlphaFoldDB" id="A0A9J6EMT1"/>
<evidence type="ECO:0000313" key="2">
    <source>
        <dbReference type="Proteomes" id="UP000821866"/>
    </source>
</evidence>
<organism evidence="1 2">
    <name type="scientific">Rhipicephalus microplus</name>
    <name type="common">Cattle tick</name>
    <name type="synonym">Boophilus microplus</name>
    <dbReference type="NCBI Taxonomy" id="6941"/>
    <lineage>
        <taxon>Eukaryota</taxon>
        <taxon>Metazoa</taxon>
        <taxon>Ecdysozoa</taxon>
        <taxon>Arthropoda</taxon>
        <taxon>Chelicerata</taxon>
        <taxon>Arachnida</taxon>
        <taxon>Acari</taxon>
        <taxon>Parasitiformes</taxon>
        <taxon>Ixodida</taxon>
        <taxon>Ixodoidea</taxon>
        <taxon>Ixodidae</taxon>
        <taxon>Rhipicephalinae</taxon>
        <taxon>Rhipicephalus</taxon>
        <taxon>Boophilus</taxon>
    </lineage>
</organism>
<keyword evidence="2" id="KW-1185">Reference proteome</keyword>
<accession>A0A9J6EMT1</accession>
<sequence>MFGDCAAEDISVFKAHLDFSRTCKDRKVVLQGLHLEQPVSTPEGLEVATRAEQRLINARLHGINASLREKELDLFFAKHQLEHRIPELMSAVDAFVDSVAASTAKKQWTTQDKKLFHLLDWSSTRSIQNSSTYFSYKETIFRQNSGTAMGASISVTMANMTMEYIEEKALSSFSP</sequence>
<dbReference type="Proteomes" id="UP000821866">
    <property type="component" value="Chromosome 11"/>
</dbReference>
<reference evidence="1" key="2">
    <citation type="submission" date="2021-09" db="EMBL/GenBank/DDBJ databases">
        <authorList>
            <person name="Jia N."/>
            <person name="Wang J."/>
            <person name="Shi W."/>
            <person name="Du L."/>
            <person name="Sun Y."/>
            <person name="Zhan W."/>
            <person name="Jiang J."/>
            <person name="Wang Q."/>
            <person name="Zhang B."/>
            <person name="Ji P."/>
            <person name="Sakyi L.B."/>
            <person name="Cui X."/>
            <person name="Yuan T."/>
            <person name="Jiang B."/>
            <person name="Yang W."/>
            <person name="Lam T.T.-Y."/>
            <person name="Chang Q."/>
            <person name="Ding S."/>
            <person name="Wang X."/>
            <person name="Zhu J."/>
            <person name="Ruan X."/>
            <person name="Zhao L."/>
            <person name="Wei J."/>
            <person name="Que T."/>
            <person name="Du C."/>
            <person name="Cheng J."/>
            <person name="Dai P."/>
            <person name="Han X."/>
            <person name="Huang E."/>
            <person name="Gao Y."/>
            <person name="Liu J."/>
            <person name="Shao H."/>
            <person name="Ye R."/>
            <person name="Li L."/>
            <person name="Wei W."/>
            <person name="Wang X."/>
            <person name="Wang C."/>
            <person name="Huo Q."/>
            <person name="Li W."/>
            <person name="Guo W."/>
            <person name="Chen H."/>
            <person name="Chen S."/>
            <person name="Zhou L."/>
            <person name="Zhou L."/>
            <person name="Ni X."/>
            <person name="Tian J."/>
            <person name="Zhou Y."/>
            <person name="Sheng Y."/>
            <person name="Liu T."/>
            <person name="Pan Y."/>
            <person name="Xia L."/>
            <person name="Li J."/>
            <person name="Zhao F."/>
            <person name="Cao W."/>
        </authorList>
    </citation>
    <scope>NUCLEOTIDE SEQUENCE</scope>
    <source>
        <strain evidence="1">Rmic-2018</strain>
        <tissue evidence="1">Larvae</tissue>
    </source>
</reference>
<gene>
    <name evidence="1" type="ORF">HPB51_005129</name>
</gene>
<protein>
    <recommendedName>
        <fullName evidence="3">Tick transposon</fullName>
    </recommendedName>
</protein>
<reference evidence="1" key="1">
    <citation type="journal article" date="2020" name="Cell">
        <title>Large-Scale Comparative Analyses of Tick Genomes Elucidate Their Genetic Diversity and Vector Capacities.</title>
        <authorList>
            <consortium name="Tick Genome and Microbiome Consortium (TIGMIC)"/>
            <person name="Jia N."/>
            <person name="Wang J."/>
            <person name="Shi W."/>
            <person name="Du L."/>
            <person name="Sun Y."/>
            <person name="Zhan W."/>
            <person name="Jiang J.F."/>
            <person name="Wang Q."/>
            <person name="Zhang B."/>
            <person name="Ji P."/>
            <person name="Bell-Sakyi L."/>
            <person name="Cui X.M."/>
            <person name="Yuan T.T."/>
            <person name="Jiang B.G."/>
            <person name="Yang W.F."/>
            <person name="Lam T.T."/>
            <person name="Chang Q.C."/>
            <person name="Ding S.J."/>
            <person name="Wang X.J."/>
            <person name="Zhu J.G."/>
            <person name="Ruan X.D."/>
            <person name="Zhao L."/>
            <person name="Wei J.T."/>
            <person name="Ye R.Z."/>
            <person name="Que T.C."/>
            <person name="Du C.H."/>
            <person name="Zhou Y.H."/>
            <person name="Cheng J.X."/>
            <person name="Dai P.F."/>
            <person name="Guo W.B."/>
            <person name="Han X.H."/>
            <person name="Huang E.J."/>
            <person name="Li L.F."/>
            <person name="Wei W."/>
            <person name="Gao Y.C."/>
            <person name="Liu J.Z."/>
            <person name="Shao H.Z."/>
            <person name="Wang X."/>
            <person name="Wang C.C."/>
            <person name="Yang T.C."/>
            <person name="Huo Q.B."/>
            <person name="Li W."/>
            <person name="Chen H.Y."/>
            <person name="Chen S.E."/>
            <person name="Zhou L.G."/>
            <person name="Ni X.B."/>
            <person name="Tian J.H."/>
            <person name="Sheng Y."/>
            <person name="Liu T."/>
            <person name="Pan Y.S."/>
            <person name="Xia L.Y."/>
            <person name="Li J."/>
            <person name="Zhao F."/>
            <person name="Cao W.C."/>
        </authorList>
    </citation>
    <scope>NUCLEOTIDE SEQUENCE</scope>
    <source>
        <strain evidence="1">Rmic-2018</strain>
    </source>
</reference>
<comment type="caution">
    <text evidence="1">The sequence shown here is derived from an EMBL/GenBank/DDBJ whole genome shotgun (WGS) entry which is preliminary data.</text>
</comment>
<proteinExistence type="predicted"/>
<name>A0A9J6EMT1_RHIMP</name>
<dbReference type="EMBL" id="JABSTU010000003">
    <property type="protein sequence ID" value="KAH8035405.1"/>
    <property type="molecule type" value="Genomic_DNA"/>
</dbReference>